<protein>
    <submittedName>
        <fullName evidence="1">Uncharacterized protein</fullName>
    </submittedName>
</protein>
<sequence>MPMNVGTECNADSFWGFLAVFVSCGTSESRART</sequence>
<evidence type="ECO:0000313" key="1">
    <source>
        <dbReference type="EMBL" id="MBX59592.1"/>
    </source>
</evidence>
<name>A0A2P2PXY4_RHIMU</name>
<proteinExistence type="predicted"/>
<organism evidence="1">
    <name type="scientific">Rhizophora mucronata</name>
    <name type="common">Asiatic mangrove</name>
    <dbReference type="NCBI Taxonomy" id="61149"/>
    <lineage>
        <taxon>Eukaryota</taxon>
        <taxon>Viridiplantae</taxon>
        <taxon>Streptophyta</taxon>
        <taxon>Embryophyta</taxon>
        <taxon>Tracheophyta</taxon>
        <taxon>Spermatophyta</taxon>
        <taxon>Magnoliopsida</taxon>
        <taxon>eudicotyledons</taxon>
        <taxon>Gunneridae</taxon>
        <taxon>Pentapetalae</taxon>
        <taxon>rosids</taxon>
        <taxon>fabids</taxon>
        <taxon>Malpighiales</taxon>
        <taxon>Rhizophoraceae</taxon>
        <taxon>Rhizophora</taxon>
    </lineage>
</organism>
<reference evidence="1" key="1">
    <citation type="submission" date="2018-02" db="EMBL/GenBank/DDBJ databases">
        <title>Rhizophora mucronata_Transcriptome.</title>
        <authorList>
            <person name="Meera S.P."/>
            <person name="Sreeshan A."/>
            <person name="Augustine A."/>
        </authorList>
    </citation>
    <scope>NUCLEOTIDE SEQUENCE</scope>
    <source>
        <tissue evidence="1">Leaf</tissue>
    </source>
</reference>
<accession>A0A2P2PXY4</accession>
<dbReference type="AlphaFoldDB" id="A0A2P2PXY4"/>
<dbReference type="EMBL" id="GGEC01079108">
    <property type="protein sequence ID" value="MBX59592.1"/>
    <property type="molecule type" value="Transcribed_RNA"/>
</dbReference>